<evidence type="ECO:0000256" key="1">
    <source>
        <dbReference type="ARBA" id="ARBA00022737"/>
    </source>
</evidence>
<dbReference type="InterPro" id="IPR011990">
    <property type="entry name" value="TPR-like_helical_dom_sf"/>
</dbReference>
<dbReference type="EMBL" id="JACJTE010000172">
    <property type="protein sequence ID" value="MBD2566259.1"/>
    <property type="molecule type" value="Genomic_DNA"/>
</dbReference>
<keyword evidence="2 3" id="KW-0802">TPR repeat</keyword>
<keyword evidence="5" id="KW-1185">Reference proteome</keyword>
<evidence type="ECO:0000313" key="5">
    <source>
        <dbReference type="Proteomes" id="UP000604661"/>
    </source>
</evidence>
<dbReference type="Proteomes" id="UP000604661">
    <property type="component" value="Unassembled WGS sequence"/>
</dbReference>
<dbReference type="SUPFAM" id="SSF48452">
    <property type="entry name" value="TPR-like"/>
    <property type="match status" value="1"/>
</dbReference>
<dbReference type="Pfam" id="PF00515">
    <property type="entry name" value="TPR_1"/>
    <property type="match status" value="1"/>
</dbReference>
<keyword evidence="1" id="KW-0677">Repeat</keyword>
<dbReference type="PROSITE" id="PS50005">
    <property type="entry name" value="TPR"/>
    <property type="match status" value="1"/>
</dbReference>
<feature type="repeat" description="TPR" evidence="3">
    <location>
        <begin position="31"/>
        <end position="64"/>
    </location>
</feature>
<evidence type="ECO:0000256" key="3">
    <source>
        <dbReference type="PROSITE-ProRule" id="PRU00339"/>
    </source>
</evidence>
<dbReference type="PANTHER" id="PTHR44858">
    <property type="entry name" value="TETRATRICOPEPTIDE REPEAT PROTEIN 6"/>
    <property type="match status" value="1"/>
</dbReference>
<organism evidence="4 5">
    <name type="scientific">Nostoc linckia FACHB-391</name>
    <dbReference type="NCBI Taxonomy" id="2692906"/>
    <lineage>
        <taxon>Bacteria</taxon>
        <taxon>Bacillati</taxon>
        <taxon>Cyanobacteriota</taxon>
        <taxon>Cyanophyceae</taxon>
        <taxon>Nostocales</taxon>
        <taxon>Nostocaceae</taxon>
        <taxon>Nostoc</taxon>
    </lineage>
</organism>
<dbReference type="PANTHER" id="PTHR44858:SF1">
    <property type="entry name" value="UDP-N-ACETYLGLUCOSAMINE--PEPTIDE N-ACETYLGLUCOSAMINYLTRANSFERASE SPINDLY-RELATED"/>
    <property type="match status" value="1"/>
</dbReference>
<gene>
    <name evidence="4" type="ORF">H6G95_38160</name>
</gene>
<accession>A0ABR8FBB3</accession>
<proteinExistence type="predicted"/>
<dbReference type="SMART" id="SM00028">
    <property type="entry name" value="TPR"/>
    <property type="match status" value="1"/>
</dbReference>
<dbReference type="InterPro" id="IPR019734">
    <property type="entry name" value="TPR_rpt"/>
</dbReference>
<reference evidence="4 5" key="1">
    <citation type="journal article" date="2020" name="ISME J.">
        <title>Comparative genomics reveals insights into cyanobacterial evolution and habitat adaptation.</title>
        <authorList>
            <person name="Chen M.Y."/>
            <person name="Teng W.K."/>
            <person name="Zhao L."/>
            <person name="Hu C.X."/>
            <person name="Zhou Y.K."/>
            <person name="Han B.P."/>
            <person name="Song L.R."/>
            <person name="Shu W.S."/>
        </authorList>
    </citation>
    <scope>NUCLEOTIDE SEQUENCE [LARGE SCALE GENOMIC DNA]</scope>
    <source>
        <strain evidence="4 5">FACHB-391</strain>
    </source>
</reference>
<evidence type="ECO:0000256" key="2">
    <source>
        <dbReference type="ARBA" id="ARBA00022803"/>
    </source>
</evidence>
<protein>
    <submittedName>
        <fullName evidence="4">Tetratricopeptide repeat protein</fullName>
    </submittedName>
</protein>
<comment type="caution">
    <text evidence="4">The sequence shown here is derived from an EMBL/GenBank/DDBJ whole genome shotgun (WGS) entry which is preliminary data.</text>
</comment>
<evidence type="ECO:0000313" key="4">
    <source>
        <dbReference type="EMBL" id="MBD2566259.1"/>
    </source>
</evidence>
<dbReference type="InterPro" id="IPR050498">
    <property type="entry name" value="Ycf3"/>
</dbReference>
<sequence length="89" mass="10183">MRRGRREAFAKRLEEKLRLLAIALLPVGGYANAYNNRGNARSELRDLQGAIVDFNQAIKINPNSANTYYNRGIARSELRDKQRAITDYN</sequence>
<dbReference type="Gene3D" id="1.25.40.10">
    <property type="entry name" value="Tetratricopeptide repeat domain"/>
    <property type="match status" value="1"/>
</dbReference>
<name>A0ABR8FBB3_NOSLI</name>